<feature type="non-terminal residue" evidence="1">
    <location>
        <position position="361"/>
    </location>
</feature>
<accession>A0A1Y1IQR7</accession>
<organism evidence="1 2">
    <name type="scientific">Klebsormidium nitens</name>
    <name type="common">Green alga</name>
    <name type="synonym">Ulothrix nitens</name>
    <dbReference type="NCBI Taxonomy" id="105231"/>
    <lineage>
        <taxon>Eukaryota</taxon>
        <taxon>Viridiplantae</taxon>
        <taxon>Streptophyta</taxon>
        <taxon>Klebsormidiophyceae</taxon>
        <taxon>Klebsormidiales</taxon>
        <taxon>Klebsormidiaceae</taxon>
        <taxon>Klebsormidium</taxon>
    </lineage>
</organism>
<sequence>MLRAIKNDSQAFASELEYSAFEPADWDMWVLVNSEQAAMHVSTLLCKYFKDVLLDSLRMNKEIRRKRVYTVVKASDCAVPMVVTETPYPARLTGIALGERSGAAAVEMCESQLIEALRPCINATIQALDERLSQASMGRIFVTGGDAMRRFDSGIRVSKDIDTKIYVPPGQHLDDVVSLATELVGKAVTIMVKERAQLLPRNIERVINGTPVGFMYRIRDDDNLQFRLRYLPKEPNGRPRLVSINYRMKVRVGSLEFNQNIPVLDVVVQRAPKSTDPREASTKPPIAGLPWLVDDIKHTWQSSSRAKQRVWAGKRAKNLDRLQELQRRLDAGRSAREGNLGRVNMGVLEYLRDSSKAPLIL</sequence>
<dbReference type="AlphaFoldDB" id="A0A1Y1IQR7"/>
<reference evidence="1 2" key="1">
    <citation type="journal article" date="2014" name="Nat. Commun.">
        <title>Klebsormidium flaccidum genome reveals primary factors for plant terrestrial adaptation.</title>
        <authorList>
            <person name="Hori K."/>
            <person name="Maruyama F."/>
            <person name="Fujisawa T."/>
            <person name="Togashi T."/>
            <person name="Yamamoto N."/>
            <person name="Seo M."/>
            <person name="Sato S."/>
            <person name="Yamada T."/>
            <person name="Mori H."/>
            <person name="Tajima N."/>
            <person name="Moriyama T."/>
            <person name="Ikeuchi M."/>
            <person name="Watanabe M."/>
            <person name="Wada H."/>
            <person name="Kobayashi K."/>
            <person name="Saito M."/>
            <person name="Masuda T."/>
            <person name="Sasaki-Sekimoto Y."/>
            <person name="Mashiguchi K."/>
            <person name="Awai K."/>
            <person name="Shimojima M."/>
            <person name="Masuda S."/>
            <person name="Iwai M."/>
            <person name="Nobusawa T."/>
            <person name="Narise T."/>
            <person name="Kondo S."/>
            <person name="Saito H."/>
            <person name="Sato R."/>
            <person name="Murakawa M."/>
            <person name="Ihara Y."/>
            <person name="Oshima-Yamada Y."/>
            <person name="Ohtaka K."/>
            <person name="Satoh M."/>
            <person name="Sonobe K."/>
            <person name="Ishii M."/>
            <person name="Ohtani R."/>
            <person name="Kanamori-Sato M."/>
            <person name="Honoki R."/>
            <person name="Miyazaki D."/>
            <person name="Mochizuki H."/>
            <person name="Umetsu J."/>
            <person name="Higashi K."/>
            <person name="Shibata D."/>
            <person name="Kamiya Y."/>
            <person name="Sato N."/>
            <person name="Nakamura Y."/>
            <person name="Tabata S."/>
            <person name="Ida S."/>
            <person name="Kurokawa K."/>
            <person name="Ohta H."/>
        </authorList>
    </citation>
    <scope>NUCLEOTIDE SEQUENCE [LARGE SCALE GENOMIC DNA]</scope>
    <source>
        <strain evidence="1 2">NIES-2285</strain>
    </source>
</reference>
<keyword evidence="2" id="KW-1185">Reference proteome</keyword>
<proteinExistence type="predicted"/>
<gene>
    <name evidence="1" type="ORF">KFL_013560030</name>
</gene>
<dbReference type="Proteomes" id="UP000054558">
    <property type="component" value="Unassembled WGS sequence"/>
</dbReference>
<evidence type="ECO:0000313" key="2">
    <source>
        <dbReference type="Proteomes" id="UP000054558"/>
    </source>
</evidence>
<evidence type="ECO:0000313" key="1">
    <source>
        <dbReference type="EMBL" id="GAQ93200.1"/>
    </source>
</evidence>
<dbReference type="EMBL" id="DF238305">
    <property type="protein sequence ID" value="GAQ93200.1"/>
    <property type="molecule type" value="Genomic_DNA"/>
</dbReference>
<protein>
    <submittedName>
        <fullName evidence="1">Uncharacterized protein</fullName>
    </submittedName>
</protein>
<name>A0A1Y1IQR7_KLENI</name>